<dbReference type="AlphaFoldDB" id="A0A0C2G4D2"/>
<sequence length="110" mass="12830">MRTYPSCAPKIPKHAHKTMQRNLKEDLEEPSNSVDGRCRGREKHSKMFAEAVLVVEARWKFSLASILDQRFIQMEKIIYALNCPLSGPLRSPHLPPFMSLFRGLMCRWSW</sequence>
<evidence type="ECO:0000313" key="3">
    <source>
        <dbReference type="Proteomes" id="UP000054047"/>
    </source>
</evidence>
<dbReference type="EMBL" id="KN740344">
    <property type="protein sequence ID" value="KIH53799.1"/>
    <property type="molecule type" value="Genomic_DNA"/>
</dbReference>
<gene>
    <name evidence="2" type="ORF">ANCDUO_16060</name>
</gene>
<organism evidence="2 3">
    <name type="scientific">Ancylostoma duodenale</name>
    <dbReference type="NCBI Taxonomy" id="51022"/>
    <lineage>
        <taxon>Eukaryota</taxon>
        <taxon>Metazoa</taxon>
        <taxon>Ecdysozoa</taxon>
        <taxon>Nematoda</taxon>
        <taxon>Chromadorea</taxon>
        <taxon>Rhabditida</taxon>
        <taxon>Rhabditina</taxon>
        <taxon>Rhabditomorpha</taxon>
        <taxon>Strongyloidea</taxon>
        <taxon>Ancylostomatidae</taxon>
        <taxon>Ancylostomatinae</taxon>
        <taxon>Ancylostoma</taxon>
    </lineage>
</organism>
<proteinExistence type="predicted"/>
<protein>
    <submittedName>
        <fullName evidence="2">Uncharacterized protein</fullName>
    </submittedName>
</protein>
<reference evidence="2 3" key="1">
    <citation type="submission" date="2013-12" db="EMBL/GenBank/DDBJ databases">
        <title>Draft genome of the parsitic nematode Ancylostoma duodenale.</title>
        <authorList>
            <person name="Mitreva M."/>
        </authorList>
    </citation>
    <scope>NUCLEOTIDE SEQUENCE [LARGE SCALE GENOMIC DNA]</scope>
    <source>
        <strain evidence="2 3">Zhejiang</strain>
    </source>
</reference>
<name>A0A0C2G4D2_9BILA</name>
<dbReference type="Proteomes" id="UP000054047">
    <property type="component" value="Unassembled WGS sequence"/>
</dbReference>
<feature type="region of interest" description="Disordered" evidence="1">
    <location>
        <begin position="1"/>
        <end position="39"/>
    </location>
</feature>
<evidence type="ECO:0000313" key="2">
    <source>
        <dbReference type="EMBL" id="KIH53799.1"/>
    </source>
</evidence>
<accession>A0A0C2G4D2</accession>
<evidence type="ECO:0000256" key="1">
    <source>
        <dbReference type="SAM" id="MobiDB-lite"/>
    </source>
</evidence>
<keyword evidence="3" id="KW-1185">Reference proteome</keyword>